<dbReference type="Pfam" id="PF05681">
    <property type="entry name" value="Fumerase"/>
    <property type="match status" value="1"/>
</dbReference>
<dbReference type="InterPro" id="IPR051208">
    <property type="entry name" value="Class-I_Fumarase/Tartrate_DH"/>
</dbReference>
<keyword evidence="5" id="KW-0411">Iron-sulfur</keyword>
<evidence type="ECO:0000256" key="3">
    <source>
        <dbReference type="ARBA" id="ARBA00022723"/>
    </source>
</evidence>
<gene>
    <name evidence="7" type="ORF">BHW43_07145</name>
</gene>
<dbReference type="GeneID" id="78524745"/>
<dbReference type="RefSeq" id="WP_009145044.1">
    <property type="nucleotide sequence ID" value="NZ_CABKPS010000024.1"/>
</dbReference>
<keyword evidence="4" id="KW-0408">Iron</keyword>
<evidence type="ECO:0000256" key="2">
    <source>
        <dbReference type="ARBA" id="ARBA00022485"/>
    </source>
</evidence>
<organism evidence="7 8">
    <name type="scientific">Phascolarctobacterium succinatutens</name>
    <dbReference type="NCBI Taxonomy" id="626940"/>
    <lineage>
        <taxon>Bacteria</taxon>
        <taxon>Bacillati</taxon>
        <taxon>Bacillota</taxon>
        <taxon>Negativicutes</taxon>
        <taxon>Acidaminococcales</taxon>
        <taxon>Acidaminococcaceae</taxon>
        <taxon>Phascolarctobacterium</taxon>
    </lineage>
</organism>
<dbReference type="GO" id="GO:0016829">
    <property type="term" value="F:lyase activity"/>
    <property type="evidence" value="ECO:0007669"/>
    <property type="project" value="UniProtKB-KW"/>
</dbReference>
<dbReference type="AlphaFoldDB" id="A0A1Q6R455"/>
<evidence type="ECO:0000313" key="8">
    <source>
        <dbReference type="Proteomes" id="UP000186777"/>
    </source>
</evidence>
<dbReference type="EMBL" id="MNTG01000032">
    <property type="protein sequence ID" value="OLA37161.1"/>
    <property type="molecule type" value="Genomic_DNA"/>
</dbReference>
<dbReference type="Proteomes" id="UP000186777">
    <property type="component" value="Unassembled WGS sequence"/>
</dbReference>
<dbReference type="InterPro" id="IPR004646">
    <property type="entry name" value="Fe-S_hydro-lyase_TtdA-typ_cat"/>
</dbReference>
<comment type="caution">
    <text evidence="7">The sequence shown here is derived from an EMBL/GenBank/DDBJ whole genome shotgun (WGS) entry which is preliminary data.</text>
</comment>
<keyword evidence="6" id="KW-0456">Lyase</keyword>
<dbReference type="PANTHER" id="PTHR30389:SF17">
    <property type="entry name" value="L(+)-TARTRATE DEHYDRATASE SUBUNIT ALPHA-RELATED"/>
    <property type="match status" value="1"/>
</dbReference>
<evidence type="ECO:0000256" key="5">
    <source>
        <dbReference type="ARBA" id="ARBA00023014"/>
    </source>
</evidence>
<name>A0A1Q6R455_9FIRM</name>
<evidence type="ECO:0000256" key="1">
    <source>
        <dbReference type="ARBA" id="ARBA00008876"/>
    </source>
</evidence>
<dbReference type="PANTHER" id="PTHR30389">
    <property type="entry name" value="FUMARATE HYDRATASE-RELATED"/>
    <property type="match status" value="1"/>
</dbReference>
<evidence type="ECO:0000256" key="6">
    <source>
        <dbReference type="ARBA" id="ARBA00023239"/>
    </source>
</evidence>
<dbReference type="NCBIfam" id="NF004885">
    <property type="entry name" value="PRK06246.1"/>
    <property type="match status" value="1"/>
</dbReference>
<keyword evidence="3" id="KW-0479">Metal-binding</keyword>
<proteinExistence type="inferred from homology"/>
<accession>A0A1Q6R455</accession>
<sequence>MREIKVSEVTDVIAKLCMDSCYYLPQEMMDKIRNAAVEEESPLGREILATLIENFELAKKKAVPLCQDTGLTVVFLEIGQEVHFVDGDLYTAIHAGVAKGYTEGYLRKSSVGDPVFDRKNSGDNTPAIIHTKIVPGEKVKIIVCPKGCGSENMGALKMLKPADGVEGIKKFVVDTVRAAGPNPCPPITVGVGIGGNMERAAILAKYALTRTVGEHNKDERYAALEDELLELVNKTGVGPSGLGGSTTALAVNVEFTHTHIGGMPCAVNLNCHQARKAEAEI</sequence>
<keyword evidence="2" id="KW-0004">4Fe-4S</keyword>
<dbReference type="GO" id="GO:0046872">
    <property type="term" value="F:metal ion binding"/>
    <property type="evidence" value="ECO:0007669"/>
    <property type="project" value="UniProtKB-KW"/>
</dbReference>
<evidence type="ECO:0000313" key="7">
    <source>
        <dbReference type="EMBL" id="OLA37161.1"/>
    </source>
</evidence>
<evidence type="ECO:0000256" key="4">
    <source>
        <dbReference type="ARBA" id="ARBA00023004"/>
    </source>
</evidence>
<reference evidence="7 8" key="1">
    <citation type="journal article" date="2016" name="Nat. Biotechnol.">
        <title>Measurement of bacterial replication rates in microbial communities.</title>
        <authorList>
            <person name="Brown C.T."/>
            <person name="Olm M.R."/>
            <person name="Thomas B.C."/>
            <person name="Banfield J.F."/>
        </authorList>
    </citation>
    <scope>NUCLEOTIDE SEQUENCE [LARGE SCALE GENOMIC DNA]</scope>
    <source>
        <strain evidence="7">46_33</strain>
    </source>
</reference>
<dbReference type="STRING" id="626940.BHW43_07145"/>
<comment type="similarity">
    <text evidence="1">Belongs to the class-I fumarase family.</text>
</comment>
<dbReference type="GO" id="GO:0051539">
    <property type="term" value="F:4 iron, 4 sulfur cluster binding"/>
    <property type="evidence" value="ECO:0007669"/>
    <property type="project" value="UniProtKB-KW"/>
</dbReference>
<protein>
    <submittedName>
        <fullName evidence="7">Fumarate hydratase</fullName>
    </submittedName>
</protein>
<dbReference type="NCBIfam" id="TIGR00722">
    <property type="entry name" value="ttdA_fumA_fumB"/>
    <property type="match status" value="1"/>
</dbReference>